<name>A0A2P6V209_9CHLO</name>
<proteinExistence type="predicted"/>
<feature type="region of interest" description="Disordered" evidence="1">
    <location>
        <begin position="193"/>
        <end position="256"/>
    </location>
</feature>
<feature type="compositionally biased region" description="Polar residues" evidence="1">
    <location>
        <begin position="193"/>
        <end position="205"/>
    </location>
</feature>
<feature type="compositionally biased region" description="Low complexity" evidence="1">
    <location>
        <begin position="223"/>
        <end position="240"/>
    </location>
</feature>
<feature type="region of interest" description="Disordered" evidence="1">
    <location>
        <begin position="1000"/>
        <end position="1021"/>
    </location>
</feature>
<keyword evidence="2" id="KW-0812">Transmembrane</keyword>
<keyword evidence="2" id="KW-1133">Transmembrane helix</keyword>
<evidence type="ECO:0000256" key="1">
    <source>
        <dbReference type="SAM" id="MobiDB-lite"/>
    </source>
</evidence>
<dbReference type="Proteomes" id="UP000239649">
    <property type="component" value="Unassembled WGS sequence"/>
</dbReference>
<dbReference type="AlphaFoldDB" id="A0A2P6V209"/>
<dbReference type="PANTHER" id="PTHR47200">
    <property type="entry name" value="THYLAKOID LUMENAL 15 KDA PROTEIN 1, CHLOROPLASTIC"/>
    <property type="match status" value="1"/>
</dbReference>
<feature type="transmembrane region" description="Helical" evidence="2">
    <location>
        <begin position="563"/>
        <end position="586"/>
    </location>
</feature>
<dbReference type="EMBL" id="LHPF02000042">
    <property type="protein sequence ID" value="PSC68128.1"/>
    <property type="molecule type" value="Genomic_DNA"/>
</dbReference>
<keyword evidence="2" id="KW-0472">Membrane</keyword>
<evidence type="ECO:0000256" key="2">
    <source>
        <dbReference type="SAM" id="Phobius"/>
    </source>
</evidence>
<dbReference type="PANTHER" id="PTHR47200:SF2">
    <property type="entry name" value="THYLAKOID LUMENAL 15 KDA PROTEIN 1, CHLOROPLASTIC"/>
    <property type="match status" value="1"/>
</dbReference>
<evidence type="ECO:0000313" key="3">
    <source>
        <dbReference type="EMBL" id="PSC68128.1"/>
    </source>
</evidence>
<organism evidence="3 4">
    <name type="scientific">Micractinium conductrix</name>
    <dbReference type="NCBI Taxonomy" id="554055"/>
    <lineage>
        <taxon>Eukaryota</taxon>
        <taxon>Viridiplantae</taxon>
        <taxon>Chlorophyta</taxon>
        <taxon>core chlorophytes</taxon>
        <taxon>Trebouxiophyceae</taxon>
        <taxon>Chlorellales</taxon>
        <taxon>Chlorellaceae</taxon>
        <taxon>Chlorella clade</taxon>
        <taxon>Micractinium</taxon>
    </lineage>
</organism>
<comment type="caution">
    <text evidence="3">The sequence shown here is derived from an EMBL/GenBank/DDBJ whole genome shotgun (WGS) entry which is preliminary data.</text>
</comment>
<feature type="transmembrane region" description="Helical" evidence="2">
    <location>
        <begin position="677"/>
        <end position="698"/>
    </location>
</feature>
<feature type="transmembrane region" description="Helical" evidence="2">
    <location>
        <begin position="495"/>
        <end position="516"/>
    </location>
</feature>
<dbReference type="SUPFAM" id="SSF141571">
    <property type="entry name" value="Pentapeptide repeat-like"/>
    <property type="match status" value="1"/>
</dbReference>
<sequence length="1021" mass="105387">MQTTASSMKTLASSQCFKQQRVPRQACRVQCAALPPAEAARRAAAGALLSAAAAATLLLPAGPALAVSGGGGGGNSLAFADLSGQDLRKNKYLKADMRGANLSGANLEGVNLFGALCTNANFTGANLRNADLELVELEGADLSDAVLEGAMLTNAQFGRVKSIKGADFSDVLIRKDVQNGLCKIADGVNPTTGVATRDSLPSYTSLPLPGRPAAARRCEGPVARRTAARAEQQQQDRPAALGAGGSDGSGGKSSPVDHELIESALHEYDAYIELYKQRVEEGQKFAKNLDKEIAKMKEDGFMPGWFMRLAAWSRRANGETQAAAQQKCDALQAARPAFAAALRTLEAELQTAPSPISGQYDETLGSWLALAGYNWASLKADNEGEQQPSEEDLQELLRGAVQSNSGEGTLLWVACASSLLTAWLAGVAGEWAGYDAYRLLHDLPGPGAAAAWLAWTAPYVAGTVVSQAVAGGTLGKSIFRPLAIDQDTFFRRLPLLSFAPAALIFAYCQCLVYQGLAQDVFTAALGGVRDPLLALGAVSDPSVLPSASELQPLMGTLSGGLRLPAFVVAPSAAVLTAALESGWFWVALSLRDESSSITLFGETMSAEEWLNGDAGRVEPSNITRDERLLICSRVALSSAYLAVETSVTGSLWLSAATSAAGLIPADLLNHFKQNRKAALLGGAVVAACVALSLAFLGLRSRGACSFAAGPPGLFLCSPRKPGRAALVHVQRSEGWLWGRRQVDHWTLVLTRDAPRAGALLRSLHSRLRRPKRGAAEAPPQLDLVVLTSVDAARALPALLKAFPGALVAAAAGMQPMLAAGDVPQLPADASLPLHHFLPLAGERGDVAAAAAAAGGGMKRALKWLPRGTLSFVAGAVNGSVALLHNPSGVLLAGEAVAPARGRRLKVPSSHKGADVAGQQAAAKRLMGEEGYAYLLPSKGGNYSRQHAVELVQGWAEEGGKGADGGGGGGTFKVGGEEAVGAGDTADTAAAGLGLSPLKAAASGGPHGNGGIPADGRAGAEL</sequence>
<evidence type="ECO:0000313" key="4">
    <source>
        <dbReference type="Proteomes" id="UP000239649"/>
    </source>
</evidence>
<dbReference type="InterPro" id="IPR044213">
    <property type="entry name" value="At2g44920-like"/>
</dbReference>
<protein>
    <submittedName>
        <fullName evidence="3">Pentapeptide repeat</fullName>
    </submittedName>
</protein>
<dbReference type="Pfam" id="PF00805">
    <property type="entry name" value="Pentapeptide"/>
    <property type="match status" value="1"/>
</dbReference>
<dbReference type="Gene3D" id="2.160.20.80">
    <property type="entry name" value="E3 ubiquitin-protein ligase SopA"/>
    <property type="match status" value="1"/>
</dbReference>
<feature type="compositionally biased region" description="Gly residues" evidence="1">
    <location>
        <begin position="242"/>
        <end position="251"/>
    </location>
</feature>
<dbReference type="OrthoDB" id="9989223at2759"/>
<dbReference type="InterPro" id="IPR001646">
    <property type="entry name" value="5peptide_repeat"/>
</dbReference>
<gene>
    <name evidence="3" type="ORF">C2E20_8268</name>
</gene>
<reference evidence="3 4" key="1">
    <citation type="journal article" date="2018" name="Plant J.">
        <title>Genome sequences of Chlorella sorokiniana UTEX 1602 and Micractinium conductrix SAG 241.80: implications to maltose excretion by a green alga.</title>
        <authorList>
            <person name="Arriola M.B."/>
            <person name="Velmurugan N."/>
            <person name="Zhang Y."/>
            <person name="Plunkett M.H."/>
            <person name="Hondzo H."/>
            <person name="Barney B.M."/>
        </authorList>
    </citation>
    <scope>NUCLEOTIDE SEQUENCE [LARGE SCALE GENOMIC DNA]</scope>
    <source>
        <strain evidence="3 4">SAG 241.80</strain>
    </source>
</reference>
<keyword evidence="4" id="KW-1185">Reference proteome</keyword>
<feature type="transmembrane region" description="Helical" evidence="2">
    <location>
        <begin position="452"/>
        <end position="474"/>
    </location>
</feature>
<dbReference type="STRING" id="554055.A0A2P6V209"/>
<feature type="transmembrane region" description="Helical" evidence="2">
    <location>
        <begin position="410"/>
        <end position="432"/>
    </location>
</feature>
<accession>A0A2P6V209</accession>